<dbReference type="Proteomes" id="UP000299102">
    <property type="component" value="Unassembled WGS sequence"/>
</dbReference>
<organism evidence="2 3">
    <name type="scientific">Eumeta variegata</name>
    <name type="common">Bagworm moth</name>
    <name type="synonym">Eumeta japonica</name>
    <dbReference type="NCBI Taxonomy" id="151549"/>
    <lineage>
        <taxon>Eukaryota</taxon>
        <taxon>Metazoa</taxon>
        <taxon>Ecdysozoa</taxon>
        <taxon>Arthropoda</taxon>
        <taxon>Hexapoda</taxon>
        <taxon>Insecta</taxon>
        <taxon>Pterygota</taxon>
        <taxon>Neoptera</taxon>
        <taxon>Endopterygota</taxon>
        <taxon>Lepidoptera</taxon>
        <taxon>Glossata</taxon>
        <taxon>Ditrysia</taxon>
        <taxon>Tineoidea</taxon>
        <taxon>Psychidae</taxon>
        <taxon>Oiketicinae</taxon>
        <taxon>Eumeta</taxon>
    </lineage>
</organism>
<protein>
    <submittedName>
        <fullName evidence="2">Uncharacterized protein</fullName>
    </submittedName>
</protein>
<evidence type="ECO:0000256" key="1">
    <source>
        <dbReference type="SAM" id="MobiDB-lite"/>
    </source>
</evidence>
<sequence>MDRLRPRGAASTSYTNTALDARRHSPNCALAWPESDIQNGGRAMETRTVKTRAGKKKQAIKLRKSQRMGQASITLYFAKMHLDFGECAQRSSKAPAPTHGASVPHVGQIANNTLFSEVASGLRCDVM</sequence>
<feature type="region of interest" description="Disordered" evidence="1">
    <location>
        <begin position="39"/>
        <end position="64"/>
    </location>
</feature>
<evidence type="ECO:0000313" key="2">
    <source>
        <dbReference type="EMBL" id="GBP28037.1"/>
    </source>
</evidence>
<gene>
    <name evidence="2" type="ORF">EVAR_83668_1</name>
</gene>
<accession>A0A4C1UPQ2</accession>
<dbReference type="AlphaFoldDB" id="A0A4C1UPQ2"/>
<comment type="caution">
    <text evidence="2">The sequence shown here is derived from an EMBL/GenBank/DDBJ whole genome shotgun (WGS) entry which is preliminary data.</text>
</comment>
<feature type="compositionally biased region" description="Basic residues" evidence="1">
    <location>
        <begin position="49"/>
        <end position="64"/>
    </location>
</feature>
<feature type="region of interest" description="Disordered" evidence="1">
    <location>
        <begin position="1"/>
        <end position="20"/>
    </location>
</feature>
<dbReference type="EMBL" id="BGZK01000201">
    <property type="protein sequence ID" value="GBP28037.1"/>
    <property type="molecule type" value="Genomic_DNA"/>
</dbReference>
<reference evidence="2 3" key="1">
    <citation type="journal article" date="2019" name="Commun. Biol.">
        <title>The bagworm genome reveals a unique fibroin gene that provides high tensile strength.</title>
        <authorList>
            <person name="Kono N."/>
            <person name="Nakamura H."/>
            <person name="Ohtoshi R."/>
            <person name="Tomita M."/>
            <person name="Numata K."/>
            <person name="Arakawa K."/>
        </authorList>
    </citation>
    <scope>NUCLEOTIDE SEQUENCE [LARGE SCALE GENOMIC DNA]</scope>
</reference>
<proteinExistence type="predicted"/>
<name>A0A4C1UPQ2_EUMVA</name>
<keyword evidence="3" id="KW-1185">Reference proteome</keyword>
<evidence type="ECO:0000313" key="3">
    <source>
        <dbReference type="Proteomes" id="UP000299102"/>
    </source>
</evidence>